<organism evidence="7">
    <name type="scientific">Mantoniella antarctica</name>
    <dbReference type="NCBI Taxonomy" id="81844"/>
    <lineage>
        <taxon>Eukaryota</taxon>
        <taxon>Viridiplantae</taxon>
        <taxon>Chlorophyta</taxon>
        <taxon>Mamiellophyceae</taxon>
        <taxon>Mamiellales</taxon>
        <taxon>Mamiellaceae</taxon>
        <taxon>Mantoniella</taxon>
    </lineage>
</organism>
<gene>
    <name evidence="7" type="ORF">MANT1106_LOCUS19379</name>
</gene>
<dbReference type="SMART" id="SM00212">
    <property type="entry name" value="UBCc"/>
    <property type="match status" value="1"/>
</dbReference>
<evidence type="ECO:0000256" key="3">
    <source>
        <dbReference type="PROSITE-ProRule" id="PRU10133"/>
    </source>
</evidence>
<dbReference type="PANTHER" id="PTHR24067">
    <property type="entry name" value="UBIQUITIN-CONJUGATING ENZYME E2"/>
    <property type="match status" value="1"/>
</dbReference>
<dbReference type="InterPro" id="IPR000608">
    <property type="entry name" value="UBC"/>
</dbReference>
<accession>A0A7S0T037</accession>
<feature type="region of interest" description="Disordered" evidence="5">
    <location>
        <begin position="177"/>
        <end position="222"/>
    </location>
</feature>
<keyword evidence="2 4" id="KW-0833">Ubl conjugation pathway</keyword>
<keyword evidence="4" id="KW-0547">Nucleotide-binding</keyword>
<evidence type="ECO:0000256" key="2">
    <source>
        <dbReference type="ARBA" id="ARBA00022786"/>
    </source>
</evidence>
<dbReference type="PROSITE" id="PS50127">
    <property type="entry name" value="UBC_2"/>
    <property type="match status" value="1"/>
</dbReference>
<name>A0A7S0T037_9CHLO</name>
<protein>
    <recommendedName>
        <fullName evidence="6">UBC core domain-containing protein</fullName>
    </recommendedName>
</protein>
<evidence type="ECO:0000259" key="6">
    <source>
        <dbReference type="PROSITE" id="PS50127"/>
    </source>
</evidence>
<dbReference type="InterPro" id="IPR016135">
    <property type="entry name" value="UBQ-conjugating_enzyme/RWD"/>
</dbReference>
<dbReference type="EMBL" id="HBFC01032662">
    <property type="protein sequence ID" value="CAD8720167.1"/>
    <property type="molecule type" value="Transcribed_RNA"/>
</dbReference>
<proteinExistence type="inferred from homology"/>
<dbReference type="InterPro" id="IPR050113">
    <property type="entry name" value="Ub_conjugating_enzyme"/>
</dbReference>
<feature type="non-terminal residue" evidence="7">
    <location>
        <position position="222"/>
    </location>
</feature>
<dbReference type="PROSITE" id="PS00183">
    <property type="entry name" value="UBC_1"/>
    <property type="match status" value="1"/>
</dbReference>
<dbReference type="SUPFAM" id="SSF54495">
    <property type="entry name" value="UBC-like"/>
    <property type="match status" value="1"/>
</dbReference>
<reference evidence="7" key="1">
    <citation type="submission" date="2021-01" db="EMBL/GenBank/DDBJ databases">
        <authorList>
            <person name="Corre E."/>
            <person name="Pelletier E."/>
            <person name="Niang G."/>
            <person name="Scheremetjew M."/>
            <person name="Finn R."/>
            <person name="Kale V."/>
            <person name="Holt S."/>
            <person name="Cochrane G."/>
            <person name="Meng A."/>
            <person name="Brown T."/>
            <person name="Cohen L."/>
        </authorList>
    </citation>
    <scope>NUCLEOTIDE SEQUENCE</scope>
    <source>
        <strain evidence="7">SL-175</strain>
    </source>
</reference>
<dbReference type="AlphaFoldDB" id="A0A7S0T037"/>
<feature type="compositionally biased region" description="Low complexity" evidence="5">
    <location>
        <begin position="189"/>
        <end position="200"/>
    </location>
</feature>
<evidence type="ECO:0000256" key="4">
    <source>
        <dbReference type="RuleBase" id="RU362109"/>
    </source>
</evidence>
<dbReference type="GO" id="GO:0005524">
    <property type="term" value="F:ATP binding"/>
    <property type="evidence" value="ECO:0007669"/>
    <property type="project" value="UniProtKB-UniRule"/>
</dbReference>
<feature type="domain" description="UBC core" evidence="6">
    <location>
        <begin position="2"/>
        <end position="150"/>
    </location>
</feature>
<comment type="similarity">
    <text evidence="4">Belongs to the ubiquitin-conjugating enzyme family.</text>
</comment>
<dbReference type="GO" id="GO:0016740">
    <property type="term" value="F:transferase activity"/>
    <property type="evidence" value="ECO:0007669"/>
    <property type="project" value="UniProtKB-KW"/>
</dbReference>
<sequence>MTSRTRLMKELKEIQRDGDLTIRLAPDGESLFRWTAQLQGPLETPFESGTFVVSFTVPEAYPLAPPRASFVTKIFHPNVHFKTGEICLDILKTAWSPAWTLHSVCRAILALLCNPEPDSPLNCDAGNMLRAGDHLGYWSMARMYTVEAAGGTCAPAPFYPPVTHDAEADKWWWEKKTHAEGGRAEAETEGAGTEGAEATGAGAGSGAGAVGIARTGAGAGAG</sequence>
<feature type="active site" description="Glycyl thioester intermediate" evidence="3">
    <location>
        <position position="87"/>
    </location>
</feature>
<keyword evidence="4" id="KW-0067">ATP-binding</keyword>
<dbReference type="InterPro" id="IPR023313">
    <property type="entry name" value="UBQ-conjugating_AS"/>
</dbReference>
<feature type="compositionally biased region" description="Basic and acidic residues" evidence="5">
    <location>
        <begin position="177"/>
        <end position="186"/>
    </location>
</feature>
<evidence type="ECO:0000256" key="5">
    <source>
        <dbReference type="SAM" id="MobiDB-lite"/>
    </source>
</evidence>
<keyword evidence="1" id="KW-0808">Transferase</keyword>
<dbReference type="Gene3D" id="3.10.110.10">
    <property type="entry name" value="Ubiquitin Conjugating Enzyme"/>
    <property type="match status" value="1"/>
</dbReference>
<evidence type="ECO:0000313" key="7">
    <source>
        <dbReference type="EMBL" id="CAD8720167.1"/>
    </source>
</evidence>
<dbReference type="CDD" id="cd23812">
    <property type="entry name" value="UBCc_ScPEX4-like"/>
    <property type="match status" value="1"/>
</dbReference>
<dbReference type="Pfam" id="PF00179">
    <property type="entry name" value="UQ_con"/>
    <property type="match status" value="1"/>
</dbReference>
<evidence type="ECO:0000256" key="1">
    <source>
        <dbReference type="ARBA" id="ARBA00022679"/>
    </source>
</evidence>